<protein>
    <submittedName>
        <fullName evidence="7">O-antigen ligase</fullName>
    </submittedName>
</protein>
<evidence type="ECO:0000313" key="8">
    <source>
        <dbReference type="Proteomes" id="UP000533306"/>
    </source>
</evidence>
<feature type="transmembrane region" description="Helical" evidence="5">
    <location>
        <begin position="103"/>
        <end position="123"/>
    </location>
</feature>
<keyword evidence="7" id="KW-0436">Ligase</keyword>
<dbReference type="InterPro" id="IPR051533">
    <property type="entry name" value="WaaL-like"/>
</dbReference>
<accession>A0A7W9S2P7</accession>
<feature type="domain" description="O-antigen ligase-related" evidence="6">
    <location>
        <begin position="203"/>
        <end position="352"/>
    </location>
</feature>
<keyword evidence="8" id="KW-1185">Reference proteome</keyword>
<dbReference type="GO" id="GO:0016020">
    <property type="term" value="C:membrane"/>
    <property type="evidence" value="ECO:0007669"/>
    <property type="project" value="UniProtKB-SubCell"/>
</dbReference>
<dbReference type="PANTHER" id="PTHR37422">
    <property type="entry name" value="TEICHURONIC ACID BIOSYNTHESIS PROTEIN TUAE"/>
    <property type="match status" value="1"/>
</dbReference>
<feature type="transmembrane region" description="Helical" evidence="5">
    <location>
        <begin position="135"/>
        <end position="157"/>
    </location>
</feature>
<dbReference type="GO" id="GO:0016874">
    <property type="term" value="F:ligase activity"/>
    <property type="evidence" value="ECO:0007669"/>
    <property type="project" value="UniProtKB-KW"/>
</dbReference>
<gene>
    <name evidence="7" type="ORF">HNR59_001599</name>
</gene>
<name>A0A7W9S2P7_9HYPH</name>
<dbReference type="InterPro" id="IPR007016">
    <property type="entry name" value="O-antigen_ligase-rel_domated"/>
</dbReference>
<feature type="transmembrane region" description="Helical" evidence="5">
    <location>
        <begin position="242"/>
        <end position="259"/>
    </location>
</feature>
<evidence type="ECO:0000313" key="7">
    <source>
        <dbReference type="EMBL" id="MBB6012254.1"/>
    </source>
</evidence>
<evidence type="ECO:0000256" key="4">
    <source>
        <dbReference type="ARBA" id="ARBA00023136"/>
    </source>
</evidence>
<dbReference type="Pfam" id="PF04932">
    <property type="entry name" value="Wzy_C"/>
    <property type="match status" value="1"/>
</dbReference>
<feature type="transmembrane region" description="Helical" evidence="5">
    <location>
        <begin position="193"/>
        <end position="210"/>
    </location>
</feature>
<evidence type="ECO:0000259" key="6">
    <source>
        <dbReference type="Pfam" id="PF04932"/>
    </source>
</evidence>
<feature type="transmembrane region" description="Helical" evidence="5">
    <location>
        <begin position="43"/>
        <end position="66"/>
    </location>
</feature>
<comment type="subcellular location">
    <subcellularLocation>
        <location evidence="1">Membrane</location>
        <topology evidence="1">Multi-pass membrane protein</topology>
    </subcellularLocation>
</comment>
<organism evidence="7 8">
    <name type="scientific">Aquamicrobium lusatiense</name>
    <dbReference type="NCBI Taxonomy" id="89772"/>
    <lineage>
        <taxon>Bacteria</taxon>
        <taxon>Pseudomonadati</taxon>
        <taxon>Pseudomonadota</taxon>
        <taxon>Alphaproteobacteria</taxon>
        <taxon>Hyphomicrobiales</taxon>
        <taxon>Phyllobacteriaceae</taxon>
        <taxon>Aquamicrobium</taxon>
    </lineage>
</organism>
<sequence>MTIPENPKTDRNRMAAVLARLPQNGIYRNNYISAFLMGALPAVGGSVISVLLYTFFVWAIISLCLGRFSFRMTRSDRVLAWTFTIFVVVIIFTALIGEEPSRAPLSFVWLLAFLSPWAIIPRLRASPSVDYLQPYITGAATGAIAACVVGLVQLSLLDLRPEAAAGNPAVFGMMSLMLMGLGGLKIGSPSRIAMLFGAVAIGAGFGAVFLSLTRGVLIACIPVLILLVAFAPQSVRSIARHPATLLALVAAAVTLYLVQDMVDLRWQQTALEINLVLQDKYTSSVGERLRLWQAAQEAVSQSPIWGYGIQNRMAALTPTLIMDGNLVHGFTHAHNGFMSFALDGGVLALSAVIAVLLVPVYIAWNAPRDATYRLRLFAALIVTSSYALCGMTQIMFKHDIMDSFFVFFSMLIAASIPDRSEKATASS</sequence>
<proteinExistence type="predicted"/>
<feature type="transmembrane region" description="Helical" evidence="5">
    <location>
        <begin position="376"/>
        <end position="394"/>
    </location>
</feature>
<keyword evidence="4 5" id="KW-0472">Membrane</keyword>
<evidence type="ECO:0000256" key="1">
    <source>
        <dbReference type="ARBA" id="ARBA00004141"/>
    </source>
</evidence>
<evidence type="ECO:0000256" key="3">
    <source>
        <dbReference type="ARBA" id="ARBA00022989"/>
    </source>
</evidence>
<keyword evidence="2 5" id="KW-0812">Transmembrane</keyword>
<evidence type="ECO:0000256" key="2">
    <source>
        <dbReference type="ARBA" id="ARBA00022692"/>
    </source>
</evidence>
<feature type="transmembrane region" description="Helical" evidence="5">
    <location>
        <begin position="78"/>
        <end position="97"/>
    </location>
</feature>
<comment type="caution">
    <text evidence="7">The sequence shown here is derived from an EMBL/GenBank/DDBJ whole genome shotgun (WGS) entry which is preliminary data.</text>
</comment>
<reference evidence="7 8" key="1">
    <citation type="submission" date="2020-08" db="EMBL/GenBank/DDBJ databases">
        <title>Genomic Encyclopedia of Type Strains, Phase IV (KMG-IV): sequencing the most valuable type-strain genomes for metagenomic binning, comparative biology and taxonomic classification.</title>
        <authorList>
            <person name="Goeker M."/>
        </authorList>
    </citation>
    <scope>NUCLEOTIDE SEQUENCE [LARGE SCALE GENOMIC DNA]</scope>
    <source>
        <strain evidence="7 8">DSM 11099</strain>
    </source>
</reference>
<keyword evidence="3 5" id="KW-1133">Transmembrane helix</keyword>
<dbReference type="PANTHER" id="PTHR37422:SF13">
    <property type="entry name" value="LIPOPOLYSACCHARIDE BIOSYNTHESIS PROTEIN PA4999-RELATED"/>
    <property type="match status" value="1"/>
</dbReference>
<dbReference type="AlphaFoldDB" id="A0A7W9S2P7"/>
<evidence type="ECO:0000256" key="5">
    <source>
        <dbReference type="SAM" id="Phobius"/>
    </source>
</evidence>
<dbReference type="Proteomes" id="UP000533306">
    <property type="component" value="Unassembled WGS sequence"/>
</dbReference>
<feature type="transmembrane region" description="Helical" evidence="5">
    <location>
        <begin position="163"/>
        <end position="181"/>
    </location>
</feature>
<feature type="transmembrane region" description="Helical" evidence="5">
    <location>
        <begin position="345"/>
        <end position="364"/>
    </location>
</feature>
<dbReference type="RefSeq" id="WP_183828342.1">
    <property type="nucleotide sequence ID" value="NZ_JACHEU010000001.1"/>
</dbReference>
<dbReference type="EMBL" id="JACHEU010000001">
    <property type="protein sequence ID" value="MBB6012254.1"/>
    <property type="molecule type" value="Genomic_DNA"/>
</dbReference>